<feature type="chain" id="PRO_5035462284" evidence="2">
    <location>
        <begin position="25"/>
        <end position="90"/>
    </location>
</feature>
<protein>
    <submittedName>
        <fullName evidence="3">Uncharacterized protein</fullName>
    </submittedName>
</protein>
<gene>
    <name evidence="3" type="ORF">B0I35DRAFT_433351</name>
</gene>
<evidence type="ECO:0000256" key="2">
    <source>
        <dbReference type="SAM" id="SignalP"/>
    </source>
</evidence>
<keyword evidence="4" id="KW-1185">Reference proteome</keyword>
<feature type="region of interest" description="Disordered" evidence="1">
    <location>
        <begin position="25"/>
        <end position="54"/>
    </location>
</feature>
<name>A0A8K0SM23_9HYPO</name>
<keyword evidence="2" id="KW-0732">Signal</keyword>
<evidence type="ECO:0000313" key="3">
    <source>
        <dbReference type="EMBL" id="KAH7316536.1"/>
    </source>
</evidence>
<organism evidence="3 4">
    <name type="scientific">Stachybotrys elegans</name>
    <dbReference type="NCBI Taxonomy" id="80388"/>
    <lineage>
        <taxon>Eukaryota</taxon>
        <taxon>Fungi</taxon>
        <taxon>Dikarya</taxon>
        <taxon>Ascomycota</taxon>
        <taxon>Pezizomycotina</taxon>
        <taxon>Sordariomycetes</taxon>
        <taxon>Hypocreomycetidae</taxon>
        <taxon>Hypocreales</taxon>
        <taxon>Stachybotryaceae</taxon>
        <taxon>Stachybotrys</taxon>
    </lineage>
</organism>
<dbReference type="EMBL" id="JAGPNK010000008">
    <property type="protein sequence ID" value="KAH7316536.1"/>
    <property type="molecule type" value="Genomic_DNA"/>
</dbReference>
<proteinExistence type="predicted"/>
<sequence>MGGCGGVTGMPIVIVSASLHQCSALGGGASTMERNGRETREGKERRKRGRRGRCGISWDSHGGLLLGIREIGWLLDPSHGREGKSAARDG</sequence>
<dbReference type="AlphaFoldDB" id="A0A8K0SM23"/>
<feature type="signal peptide" evidence="2">
    <location>
        <begin position="1"/>
        <end position="24"/>
    </location>
</feature>
<evidence type="ECO:0000313" key="4">
    <source>
        <dbReference type="Proteomes" id="UP000813444"/>
    </source>
</evidence>
<accession>A0A8K0SM23</accession>
<comment type="caution">
    <text evidence="3">The sequence shown here is derived from an EMBL/GenBank/DDBJ whole genome shotgun (WGS) entry which is preliminary data.</text>
</comment>
<feature type="compositionally biased region" description="Basic and acidic residues" evidence="1">
    <location>
        <begin position="34"/>
        <end position="44"/>
    </location>
</feature>
<reference evidence="3" key="1">
    <citation type="journal article" date="2021" name="Nat. Commun.">
        <title>Genetic determinants of endophytism in the Arabidopsis root mycobiome.</title>
        <authorList>
            <person name="Mesny F."/>
            <person name="Miyauchi S."/>
            <person name="Thiergart T."/>
            <person name="Pickel B."/>
            <person name="Atanasova L."/>
            <person name="Karlsson M."/>
            <person name="Huettel B."/>
            <person name="Barry K.W."/>
            <person name="Haridas S."/>
            <person name="Chen C."/>
            <person name="Bauer D."/>
            <person name="Andreopoulos W."/>
            <person name="Pangilinan J."/>
            <person name="LaButti K."/>
            <person name="Riley R."/>
            <person name="Lipzen A."/>
            <person name="Clum A."/>
            <person name="Drula E."/>
            <person name="Henrissat B."/>
            <person name="Kohler A."/>
            <person name="Grigoriev I.V."/>
            <person name="Martin F.M."/>
            <person name="Hacquard S."/>
        </authorList>
    </citation>
    <scope>NUCLEOTIDE SEQUENCE</scope>
    <source>
        <strain evidence="3">MPI-CAGE-CH-0235</strain>
    </source>
</reference>
<evidence type="ECO:0000256" key="1">
    <source>
        <dbReference type="SAM" id="MobiDB-lite"/>
    </source>
</evidence>
<dbReference type="Proteomes" id="UP000813444">
    <property type="component" value="Unassembled WGS sequence"/>
</dbReference>